<accession>A0AAW4YX83</accession>
<reference evidence="1" key="2">
    <citation type="journal article" date="2021" name="Front. Microbiol.">
        <title>Aerobic Denitrification and Heterotrophic Sulfur Oxidation in the Genus Halomonas Revealed by Six Novel Species Characterizations and Genome-Based Analysis.</title>
        <authorList>
            <person name="Wang L."/>
            <person name="Shao Z."/>
        </authorList>
    </citation>
    <scope>NUCLEOTIDE SEQUENCE</scope>
    <source>
        <strain evidence="1">MCCC 1A05776</strain>
    </source>
</reference>
<proteinExistence type="predicted"/>
<comment type="caution">
    <text evidence="1">The sequence shown here is derived from an EMBL/GenBank/DDBJ whole genome shotgun (WGS) entry which is preliminary data.</text>
</comment>
<evidence type="ECO:0000313" key="2">
    <source>
        <dbReference type="Proteomes" id="UP001320178"/>
    </source>
</evidence>
<dbReference type="RefSeq" id="WP_422677651.1">
    <property type="nucleotide sequence ID" value="NZ_JABFTS010000005.1"/>
</dbReference>
<gene>
    <name evidence="1" type="ORF">HOP61_13285</name>
</gene>
<protein>
    <submittedName>
        <fullName evidence="1">DUF3168 domain-containing protein</fullName>
    </submittedName>
</protein>
<sequence length="118" mass="13330">MTNFFQLCASDSAVTSLLGTTPLRIYPIRAPQGVAYPYVTYQTISSNPFAHLSDRPNSDATSIQVDIWAKSHDEAWQIFRTIRHAIEGNCYLSLSLEDMDTETTVYRLSFDADFVVSR</sequence>
<dbReference type="AlphaFoldDB" id="A0AAW4YX83"/>
<dbReference type="Gene3D" id="3.30.2000.30">
    <property type="match status" value="1"/>
</dbReference>
<reference evidence="1" key="1">
    <citation type="submission" date="2020-05" db="EMBL/GenBank/DDBJ databases">
        <authorList>
            <person name="Wang L."/>
            <person name="Shao Z."/>
        </authorList>
    </citation>
    <scope>NUCLEOTIDE SEQUENCE</scope>
    <source>
        <strain evidence="1">MCCC 1A05776</strain>
    </source>
</reference>
<organism evidence="1 2">
    <name type="scientific">Billgrantia desiderata</name>
    <dbReference type="NCBI Taxonomy" id="52021"/>
    <lineage>
        <taxon>Bacteria</taxon>
        <taxon>Pseudomonadati</taxon>
        <taxon>Pseudomonadota</taxon>
        <taxon>Gammaproteobacteria</taxon>
        <taxon>Oceanospirillales</taxon>
        <taxon>Halomonadaceae</taxon>
        <taxon>Billgrantia</taxon>
    </lineage>
</organism>
<dbReference type="Proteomes" id="UP001320178">
    <property type="component" value="Unassembled WGS sequence"/>
</dbReference>
<evidence type="ECO:0000313" key="1">
    <source>
        <dbReference type="EMBL" id="MCE8052278.1"/>
    </source>
</evidence>
<dbReference type="Pfam" id="PF11367">
    <property type="entry name" value="Tail_completion_gp17"/>
    <property type="match status" value="1"/>
</dbReference>
<dbReference type="EMBL" id="JABFTS010000005">
    <property type="protein sequence ID" value="MCE8052278.1"/>
    <property type="molecule type" value="Genomic_DNA"/>
</dbReference>
<dbReference type="InterPro" id="IPR053745">
    <property type="entry name" value="Viral_Tail_Comp_sf"/>
</dbReference>
<dbReference type="InterPro" id="IPR021508">
    <property type="entry name" value="Gp17-like"/>
</dbReference>
<name>A0AAW4YX83_9GAMM</name>